<gene>
    <name evidence="2" type="ORF">DFR74_102616</name>
</gene>
<dbReference type="InterPro" id="IPR042070">
    <property type="entry name" value="PucR_C-HTH_sf"/>
</dbReference>
<dbReference type="STRING" id="1210090.GCA_001613185_00007"/>
<proteinExistence type="predicted"/>
<evidence type="ECO:0000313" key="3">
    <source>
        <dbReference type="Proteomes" id="UP000252586"/>
    </source>
</evidence>
<dbReference type="Gene3D" id="1.10.10.2840">
    <property type="entry name" value="PucR C-terminal helix-turn-helix domain"/>
    <property type="match status" value="1"/>
</dbReference>
<evidence type="ECO:0000313" key="2">
    <source>
        <dbReference type="EMBL" id="RBO94193.1"/>
    </source>
</evidence>
<dbReference type="AlphaFoldDB" id="A0A366DVS6"/>
<dbReference type="EMBL" id="QNRE01000002">
    <property type="protein sequence ID" value="RBO94193.1"/>
    <property type="molecule type" value="Genomic_DNA"/>
</dbReference>
<dbReference type="RefSeq" id="WP_067501157.1">
    <property type="nucleotide sequence ID" value="NZ_QNRE01000002.1"/>
</dbReference>
<reference evidence="2 3" key="1">
    <citation type="submission" date="2018-06" db="EMBL/GenBank/DDBJ databases">
        <title>Genomic Encyclopedia of Type Strains, Phase IV (KMG-IV): sequencing the most valuable type-strain genomes for metagenomic binning, comparative biology and taxonomic classification.</title>
        <authorList>
            <person name="Goeker M."/>
        </authorList>
    </citation>
    <scope>NUCLEOTIDE SEQUENCE [LARGE SCALE GENOMIC DNA]</scope>
    <source>
        <strain evidence="2 3">DSM 44599</strain>
    </source>
</reference>
<dbReference type="OrthoDB" id="4535840at2"/>
<dbReference type="PANTHER" id="PTHR33744">
    <property type="entry name" value="CARBOHYDRATE DIACID REGULATOR"/>
    <property type="match status" value="1"/>
</dbReference>
<feature type="domain" description="PucR C-terminal helix-turn-helix" evidence="1">
    <location>
        <begin position="297"/>
        <end position="353"/>
    </location>
</feature>
<dbReference type="Proteomes" id="UP000252586">
    <property type="component" value="Unassembled WGS sequence"/>
</dbReference>
<name>A0A366DVS6_9NOCA</name>
<dbReference type="Pfam" id="PF13556">
    <property type="entry name" value="HTH_30"/>
    <property type="match status" value="1"/>
</dbReference>
<dbReference type="InterPro" id="IPR025736">
    <property type="entry name" value="PucR_C-HTH_dom"/>
</dbReference>
<protein>
    <submittedName>
        <fullName evidence="2">PucR-like helix-turn-helix protein</fullName>
    </submittedName>
</protein>
<comment type="caution">
    <text evidence="2">The sequence shown here is derived from an EMBL/GenBank/DDBJ whole genome shotgun (WGS) entry which is preliminary data.</text>
</comment>
<dbReference type="PANTHER" id="PTHR33744:SF15">
    <property type="entry name" value="CARBOHYDRATE DIACID REGULATOR"/>
    <property type="match status" value="1"/>
</dbReference>
<evidence type="ECO:0000259" key="1">
    <source>
        <dbReference type="Pfam" id="PF13556"/>
    </source>
</evidence>
<organism evidence="2 3">
    <name type="scientific">Nocardia puris</name>
    <dbReference type="NCBI Taxonomy" id="208602"/>
    <lineage>
        <taxon>Bacteria</taxon>
        <taxon>Bacillati</taxon>
        <taxon>Actinomycetota</taxon>
        <taxon>Actinomycetes</taxon>
        <taxon>Mycobacteriales</taxon>
        <taxon>Nocardiaceae</taxon>
        <taxon>Nocardia</taxon>
    </lineage>
</organism>
<keyword evidence="3" id="KW-1185">Reference proteome</keyword>
<accession>A0A366DVS6</accession>
<sequence>MAPMSAAPTALVDVPESVEATIEECLRRAAGPGVPADDLLDEAVERWIDHGVALETVLASVHEAIRARLRTAPAHPGDAEPLDLLRGTLDLLDETTARISGAYLRRLDAAPEQPRPGSRTFAAALLAGTATTAVARQCGCHLADEYWILALARPRFPAVPRPGIDPRVWAGRVLRALDLELSRQFPGRGAAVLSADGGTLLLPAADCDDADLEMLVRGLTGAAELPLTVVALRAATAEIPADSAVAHDMLDIALRLGLPARVHRFGDLALEYQLTRPGPGLETLAALLDPLDDQPELLETLGCHIATGLNRKRTSRMLHLHVNSIDYRLRRIAALTGLEAGKSDGLWYLRSAYVAHSYRQSAAPFPYDHRTNTAHLEPVWATDCA</sequence>
<dbReference type="InterPro" id="IPR051448">
    <property type="entry name" value="CdaR-like_regulators"/>
</dbReference>